<evidence type="ECO:0000259" key="1">
    <source>
        <dbReference type="PROSITE" id="PS50921"/>
    </source>
</evidence>
<dbReference type="Gene3D" id="1.10.10.10">
    <property type="entry name" value="Winged helix-like DNA-binding domain superfamily/Winged helix DNA-binding domain"/>
    <property type="match status" value="1"/>
</dbReference>
<dbReference type="PIRSF" id="PIRSF010636">
    <property type="entry name" value="ANTAR_solo"/>
    <property type="match status" value="1"/>
</dbReference>
<evidence type="ECO:0000313" key="2">
    <source>
        <dbReference type="EMBL" id="MCI3246515.1"/>
    </source>
</evidence>
<dbReference type="InterPro" id="IPR011006">
    <property type="entry name" value="CheY-like_superfamily"/>
</dbReference>
<dbReference type="Proteomes" id="UP001165270">
    <property type="component" value="Unassembled WGS sequence"/>
</dbReference>
<organism evidence="2 3">
    <name type="scientific">Streptomyces spinosisporus</name>
    <dbReference type="NCBI Taxonomy" id="2927582"/>
    <lineage>
        <taxon>Bacteria</taxon>
        <taxon>Bacillati</taxon>
        <taxon>Actinomycetota</taxon>
        <taxon>Actinomycetes</taxon>
        <taxon>Kitasatosporales</taxon>
        <taxon>Streptomycetaceae</taxon>
        <taxon>Streptomyces</taxon>
    </lineage>
</organism>
<name>A0ABS9XWR7_9ACTN</name>
<dbReference type="InterPro" id="IPR005561">
    <property type="entry name" value="ANTAR"/>
</dbReference>
<sequence length="92" mass="10007">MELLQENEQLQQAMESRPVIDMARGVVMAGYGCPPQGAWEILVTVSQHANIKPRHVAEAVTAAATGRPMPHPLQGYLAAAVREWRTESETAG</sequence>
<dbReference type="EMBL" id="JALDAX010000039">
    <property type="protein sequence ID" value="MCI3246515.1"/>
    <property type="molecule type" value="Genomic_DNA"/>
</dbReference>
<dbReference type="InterPro" id="IPR036388">
    <property type="entry name" value="WH-like_DNA-bd_sf"/>
</dbReference>
<keyword evidence="3" id="KW-1185">Reference proteome</keyword>
<evidence type="ECO:0000313" key="3">
    <source>
        <dbReference type="Proteomes" id="UP001165270"/>
    </source>
</evidence>
<dbReference type="SUPFAM" id="SSF52172">
    <property type="entry name" value="CheY-like"/>
    <property type="match status" value="1"/>
</dbReference>
<dbReference type="SMART" id="SM01012">
    <property type="entry name" value="ANTAR"/>
    <property type="match status" value="1"/>
</dbReference>
<reference evidence="2" key="1">
    <citation type="submission" date="2022-03" db="EMBL/GenBank/DDBJ databases">
        <title>Streptomyces 7R015 and 7R016 isolated from Barleria lupulina in Thailand.</title>
        <authorList>
            <person name="Kanchanasin P."/>
            <person name="Phongsopitanun W."/>
            <person name="Tanasupawat S."/>
        </authorList>
    </citation>
    <scope>NUCLEOTIDE SEQUENCE</scope>
    <source>
        <strain evidence="2">7R016</strain>
    </source>
</reference>
<proteinExistence type="predicted"/>
<dbReference type="RefSeq" id="WP_242713847.1">
    <property type="nucleotide sequence ID" value="NZ_JALDAX010000039.1"/>
</dbReference>
<comment type="caution">
    <text evidence="2">The sequence shown here is derived from an EMBL/GenBank/DDBJ whole genome shotgun (WGS) entry which is preliminary data.</text>
</comment>
<protein>
    <submittedName>
        <fullName evidence="2">ANTAR domain-containing protein</fullName>
    </submittedName>
</protein>
<dbReference type="Pfam" id="PF03861">
    <property type="entry name" value="ANTAR"/>
    <property type="match status" value="1"/>
</dbReference>
<dbReference type="PROSITE" id="PS50921">
    <property type="entry name" value="ANTAR"/>
    <property type="match status" value="1"/>
</dbReference>
<dbReference type="InterPro" id="IPR024189">
    <property type="entry name" value="ANTAR_transcrpt_antiterm_reg"/>
</dbReference>
<feature type="domain" description="ANTAR" evidence="1">
    <location>
        <begin position="1"/>
        <end position="61"/>
    </location>
</feature>
<accession>A0ABS9XWR7</accession>
<gene>
    <name evidence="2" type="ORF">MQN93_43240</name>
</gene>